<comment type="catalytic activity">
    <reaction evidence="1">
        <text>(4aS,6R)-4a-hydroxy-L-erythro-5,6,7,8-tetrahydrobiopterin = (6R)-L-erythro-6,7-dihydrobiopterin + H2O</text>
        <dbReference type="Rhea" id="RHEA:11920"/>
        <dbReference type="ChEBI" id="CHEBI:15377"/>
        <dbReference type="ChEBI" id="CHEBI:15642"/>
        <dbReference type="ChEBI" id="CHEBI:43120"/>
        <dbReference type="EC" id="4.2.1.96"/>
    </reaction>
</comment>
<evidence type="ECO:0000256" key="3">
    <source>
        <dbReference type="ARBA" id="ARBA00013252"/>
    </source>
</evidence>
<keyword evidence="4" id="KW-0456">Lyase</keyword>
<organism evidence="6 7">
    <name type="scientific">Lachancea meyersii CBS 8951</name>
    <dbReference type="NCBI Taxonomy" id="1266667"/>
    <lineage>
        <taxon>Eukaryota</taxon>
        <taxon>Fungi</taxon>
        <taxon>Dikarya</taxon>
        <taxon>Ascomycota</taxon>
        <taxon>Saccharomycotina</taxon>
        <taxon>Saccharomycetes</taxon>
        <taxon>Saccharomycetales</taxon>
        <taxon>Saccharomycetaceae</taxon>
        <taxon>Lachancea</taxon>
    </lineage>
</organism>
<gene>
    <name evidence="6" type="ORF">LAME_0G14774G</name>
</gene>
<dbReference type="PANTHER" id="PTHR12599:SF0">
    <property type="entry name" value="PTERIN-4-ALPHA-CARBINOLAMINE DEHYDRATASE"/>
    <property type="match status" value="1"/>
</dbReference>
<dbReference type="InterPro" id="IPR036428">
    <property type="entry name" value="PCD_sf"/>
</dbReference>
<accession>A0A1G4KAH9</accession>
<dbReference type="AlphaFoldDB" id="A0A1G4KAH9"/>
<keyword evidence="7" id="KW-1185">Reference proteome</keyword>
<evidence type="ECO:0000256" key="1">
    <source>
        <dbReference type="ARBA" id="ARBA00001554"/>
    </source>
</evidence>
<dbReference type="GO" id="GO:0008124">
    <property type="term" value="F:4-alpha-hydroxytetrahydrobiopterin dehydratase activity"/>
    <property type="evidence" value="ECO:0007669"/>
    <property type="project" value="UniProtKB-EC"/>
</dbReference>
<evidence type="ECO:0000256" key="2">
    <source>
        <dbReference type="ARBA" id="ARBA00006472"/>
    </source>
</evidence>
<reference evidence="7" key="1">
    <citation type="submission" date="2016-03" db="EMBL/GenBank/DDBJ databases">
        <authorList>
            <person name="Devillers Hugo."/>
        </authorList>
    </citation>
    <scope>NUCLEOTIDE SEQUENCE [LARGE SCALE GENOMIC DNA]</scope>
</reference>
<dbReference type="SUPFAM" id="SSF55248">
    <property type="entry name" value="PCD-like"/>
    <property type="match status" value="1"/>
</dbReference>
<evidence type="ECO:0000256" key="4">
    <source>
        <dbReference type="ARBA" id="ARBA00023239"/>
    </source>
</evidence>
<dbReference type="CDD" id="cd00488">
    <property type="entry name" value="PCD_DCoH"/>
    <property type="match status" value="1"/>
</dbReference>
<proteinExistence type="inferred from homology"/>
<dbReference type="Proteomes" id="UP000191144">
    <property type="component" value="Chromosome G"/>
</dbReference>
<dbReference type="PANTHER" id="PTHR12599">
    <property type="entry name" value="PTERIN-4-ALPHA-CARBINOLAMINE DEHYDRATASE"/>
    <property type="match status" value="1"/>
</dbReference>
<dbReference type="Pfam" id="PF01329">
    <property type="entry name" value="Pterin_4a"/>
    <property type="match status" value="1"/>
</dbReference>
<dbReference type="OrthoDB" id="277398at2759"/>
<evidence type="ECO:0000313" key="7">
    <source>
        <dbReference type="Proteomes" id="UP000191144"/>
    </source>
</evidence>
<comment type="similarity">
    <text evidence="2">Belongs to the pterin-4-alpha-carbinolamine dehydratase family.</text>
</comment>
<protein>
    <recommendedName>
        <fullName evidence="3">4a-hydroxytetrahydrobiopterin dehydratase</fullName>
        <ecNumber evidence="3">4.2.1.96</ecNumber>
    </recommendedName>
    <alternativeName>
        <fullName evidence="5">4-alpha-hydroxy-tetrahydropterin dehydratase</fullName>
    </alternativeName>
</protein>
<dbReference type="EMBL" id="LT598484">
    <property type="protein sequence ID" value="SCV01210.1"/>
    <property type="molecule type" value="Genomic_DNA"/>
</dbReference>
<dbReference type="GO" id="GO:0006729">
    <property type="term" value="P:tetrahydrobiopterin biosynthetic process"/>
    <property type="evidence" value="ECO:0007669"/>
    <property type="project" value="InterPro"/>
</dbReference>
<dbReference type="InterPro" id="IPR001533">
    <property type="entry name" value="Pterin_deHydtase"/>
</dbReference>
<name>A0A1G4KAH9_9SACH</name>
<evidence type="ECO:0000256" key="5">
    <source>
        <dbReference type="ARBA" id="ARBA00030497"/>
    </source>
</evidence>
<evidence type="ECO:0000313" key="6">
    <source>
        <dbReference type="EMBL" id="SCV01210.1"/>
    </source>
</evidence>
<dbReference type="EC" id="4.2.1.96" evidence="3"/>
<sequence>MYNKVKRIAAVRLSSAEILKLLEPYPRWNYDGSKLTRNLSLRDFETTWSFLTQVAMRSHLWGHHPTITTCYNKVNVQLTTHDVGGVSDIDMKLVSKIESYAAGREQDELVSKWPKKRGNYSE</sequence>
<dbReference type="Gene3D" id="3.30.1360.20">
    <property type="entry name" value="Transcriptional coactivator/pterin dehydratase"/>
    <property type="match status" value="1"/>
</dbReference>